<dbReference type="PANTHER" id="PTHR46825:SF9">
    <property type="entry name" value="BETA-LACTAMASE-RELATED DOMAIN-CONTAINING PROTEIN"/>
    <property type="match status" value="1"/>
</dbReference>
<dbReference type="PROSITE" id="PS51272">
    <property type="entry name" value="SLH"/>
    <property type="match status" value="2"/>
</dbReference>
<feature type="domain" description="SLH" evidence="2">
    <location>
        <begin position="487"/>
        <end position="545"/>
    </location>
</feature>
<protein>
    <submittedName>
        <fullName evidence="3">Serine hydrolase</fullName>
    </submittedName>
</protein>
<organism evidence="3 4">
    <name type="scientific">Paenibacillus roseus</name>
    <dbReference type="NCBI Taxonomy" id="2798579"/>
    <lineage>
        <taxon>Bacteria</taxon>
        <taxon>Bacillati</taxon>
        <taxon>Bacillota</taxon>
        <taxon>Bacilli</taxon>
        <taxon>Bacillales</taxon>
        <taxon>Paenibacillaceae</taxon>
        <taxon>Paenibacillus</taxon>
    </lineage>
</organism>
<name>A0A934J3Y4_9BACL</name>
<keyword evidence="1" id="KW-0732">Signal</keyword>
<dbReference type="SUPFAM" id="SSF56601">
    <property type="entry name" value="beta-lactamase/transpeptidase-like"/>
    <property type="match status" value="1"/>
</dbReference>
<gene>
    <name evidence="3" type="ORF">JFN88_16575</name>
</gene>
<comment type="caution">
    <text evidence="3">The sequence shown here is derived from an EMBL/GenBank/DDBJ whole genome shotgun (WGS) entry which is preliminary data.</text>
</comment>
<dbReference type="AlphaFoldDB" id="A0A934J3Y4"/>
<dbReference type="RefSeq" id="WP_199020383.1">
    <property type="nucleotide sequence ID" value="NZ_JAELUP010000097.1"/>
</dbReference>
<keyword evidence="3" id="KW-0378">Hydrolase</keyword>
<evidence type="ECO:0000313" key="3">
    <source>
        <dbReference type="EMBL" id="MBJ6362834.1"/>
    </source>
</evidence>
<feature type="chain" id="PRO_5036943302" evidence="1">
    <location>
        <begin position="30"/>
        <end position="667"/>
    </location>
</feature>
<dbReference type="Gene3D" id="3.40.710.10">
    <property type="entry name" value="DD-peptidase/beta-lactamase superfamily"/>
    <property type="match status" value="1"/>
</dbReference>
<feature type="signal peptide" evidence="1">
    <location>
        <begin position="1"/>
        <end position="29"/>
    </location>
</feature>
<evidence type="ECO:0000256" key="1">
    <source>
        <dbReference type="SAM" id="SignalP"/>
    </source>
</evidence>
<dbReference type="PANTHER" id="PTHR46825">
    <property type="entry name" value="D-ALANYL-D-ALANINE-CARBOXYPEPTIDASE/ENDOPEPTIDASE AMPH"/>
    <property type="match status" value="1"/>
</dbReference>
<feature type="domain" description="SLH" evidence="2">
    <location>
        <begin position="546"/>
        <end position="609"/>
    </location>
</feature>
<dbReference type="EMBL" id="JAELUP010000097">
    <property type="protein sequence ID" value="MBJ6362834.1"/>
    <property type="molecule type" value="Genomic_DNA"/>
</dbReference>
<evidence type="ECO:0000259" key="2">
    <source>
        <dbReference type="PROSITE" id="PS51272"/>
    </source>
</evidence>
<dbReference type="Pfam" id="PF00144">
    <property type="entry name" value="Beta-lactamase"/>
    <property type="match status" value="1"/>
</dbReference>
<dbReference type="InterPro" id="IPR050491">
    <property type="entry name" value="AmpC-like"/>
</dbReference>
<accession>A0A934J3Y4</accession>
<keyword evidence="4" id="KW-1185">Reference proteome</keyword>
<proteinExistence type="predicted"/>
<dbReference type="Pfam" id="PF00395">
    <property type="entry name" value="SLH"/>
    <property type="match status" value="2"/>
</dbReference>
<dbReference type="InterPro" id="IPR001119">
    <property type="entry name" value="SLH_dom"/>
</dbReference>
<dbReference type="GO" id="GO:0016787">
    <property type="term" value="F:hydrolase activity"/>
    <property type="evidence" value="ECO:0007669"/>
    <property type="project" value="UniProtKB-KW"/>
</dbReference>
<dbReference type="InterPro" id="IPR012338">
    <property type="entry name" value="Beta-lactam/transpept-like"/>
</dbReference>
<dbReference type="InterPro" id="IPR001466">
    <property type="entry name" value="Beta-lactam-related"/>
</dbReference>
<sequence>MSKRSRIRKAHLPWVLSAFALLLTTVSAAAEASAEQVHRGPVDPKEAEVFADSFFERPDVKKLNVPGAAIVIVKDGKIILEKGYGLADIEKNIPVDPKSTVFRVGSISKAVTASAVMQLVENHQIELNKDINTYMGSIRTISRFSEPVTMEHLLTHSAGFDFTEPNLRDVSFDLSKSADLKDYVAKNMPTVVRKPGESYNYDNFASMLQGYIVQNVTGTPFHRYMDENIFAPLGMANSGFIMTPDIRSRLATGYDPHGKAYPPYTTIPTELPQGGLFSTADDMSKFMLAHLNSGTYDGKRILEEQTTKDMHRIHLSLNSKFPVMGYGFDMSGKSSFNGQTVIGKGGNIHGYSSRIWLLPEQNTGVFIAANAITNLRDVWFDAFMDHYFPAEAEQFAPWKPTRAELAKFAGLYSQLRTKTTLTQVTATPDGKLTVEDSVFGKHVLTQVDDLLFKDEDGKLLAFQANMDGSIGYLQYRYELSTSKKLEIPQPFSDVSEQSPYASSIEYLQLLGFLEGKSDGTWGAAKPITRGEFADLAVKSLFMLPSKEPVVFKDVKNHPAAAAVQTLYELGIVNGRPGAAFQQDRAITRQEAAAILSRMMQLQGVEPMDAKLAGATDAWAVDSVKLVVALGLYGPEAIQNASGAINYNSRQSMLRQEAAIMFAKALQL</sequence>
<reference evidence="3" key="1">
    <citation type="submission" date="2020-12" db="EMBL/GenBank/DDBJ databases">
        <authorList>
            <person name="Huq M.A."/>
        </authorList>
    </citation>
    <scope>NUCLEOTIDE SEQUENCE</scope>
    <source>
        <strain evidence="3">MAHUQ-46</strain>
    </source>
</reference>
<dbReference type="Proteomes" id="UP000640274">
    <property type="component" value="Unassembled WGS sequence"/>
</dbReference>
<evidence type="ECO:0000313" key="4">
    <source>
        <dbReference type="Proteomes" id="UP000640274"/>
    </source>
</evidence>